<dbReference type="EMBL" id="CAJJDP010000220">
    <property type="protein sequence ID" value="CAD8215245.1"/>
    <property type="molecule type" value="Genomic_DNA"/>
</dbReference>
<accession>A0A8S1YLH2</accession>
<name>A0A8S1YLH2_PAROT</name>
<gene>
    <name evidence="1" type="ORF">POCTA_138.1.T2160020</name>
</gene>
<comment type="caution">
    <text evidence="1">The sequence shown here is derived from an EMBL/GenBank/DDBJ whole genome shotgun (WGS) entry which is preliminary data.</text>
</comment>
<dbReference type="AlphaFoldDB" id="A0A8S1YLH2"/>
<proteinExistence type="predicted"/>
<evidence type="ECO:0000313" key="1">
    <source>
        <dbReference type="EMBL" id="CAD8215245.1"/>
    </source>
</evidence>
<keyword evidence="2" id="KW-1185">Reference proteome</keyword>
<reference evidence="1" key="1">
    <citation type="submission" date="2021-01" db="EMBL/GenBank/DDBJ databases">
        <authorList>
            <consortium name="Genoscope - CEA"/>
            <person name="William W."/>
        </authorList>
    </citation>
    <scope>NUCLEOTIDE SEQUENCE</scope>
</reference>
<protein>
    <submittedName>
        <fullName evidence="1">Uncharacterized protein</fullName>
    </submittedName>
</protein>
<dbReference type="Proteomes" id="UP000683925">
    <property type="component" value="Unassembled WGS sequence"/>
</dbReference>
<evidence type="ECO:0000313" key="2">
    <source>
        <dbReference type="Proteomes" id="UP000683925"/>
    </source>
</evidence>
<sequence length="65" mass="7687">MIKVGILYISNYYQEIVSVVDCQEILTNSKRETINIWAFLTLLCRPKIRLVQNLICLVDLQRFKI</sequence>
<organism evidence="1 2">
    <name type="scientific">Paramecium octaurelia</name>
    <dbReference type="NCBI Taxonomy" id="43137"/>
    <lineage>
        <taxon>Eukaryota</taxon>
        <taxon>Sar</taxon>
        <taxon>Alveolata</taxon>
        <taxon>Ciliophora</taxon>
        <taxon>Intramacronucleata</taxon>
        <taxon>Oligohymenophorea</taxon>
        <taxon>Peniculida</taxon>
        <taxon>Parameciidae</taxon>
        <taxon>Paramecium</taxon>
    </lineage>
</organism>